<dbReference type="Pfam" id="PF07419">
    <property type="entry name" value="PilM"/>
    <property type="match status" value="1"/>
</dbReference>
<dbReference type="STRING" id="104623.Ser39006_01481"/>
<evidence type="ECO:0000313" key="4">
    <source>
        <dbReference type="Proteomes" id="UP000233778"/>
    </source>
</evidence>
<dbReference type="EMBL" id="CP025085">
    <property type="protein sequence ID" value="AUH01902.1"/>
    <property type="molecule type" value="Genomic_DNA"/>
</dbReference>
<dbReference type="Proteomes" id="UP000233778">
    <property type="component" value="Chromosome"/>
</dbReference>
<dbReference type="EMBL" id="CP025084">
    <property type="protein sequence ID" value="AUH06224.1"/>
    <property type="molecule type" value="Genomic_DNA"/>
</dbReference>
<dbReference type="KEGG" id="serq:CWC46_20115"/>
<dbReference type="KEGG" id="sera:Ser39006_020110"/>
<evidence type="ECO:0000313" key="2">
    <source>
        <dbReference type="EMBL" id="AUH06224.1"/>
    </source>
</evidence>
<sequence length="145" mass="15480">MGYGIAALSLIFLLIVGNVQTRDASRLVHQNIQVNANLLAADILRLASAVNDWRYTHQLAEGPLVTGQFGMLPATDSRIQAAIQGGRLWLWSVDRPGLVDSLHRQSAGSALVCTVSGGRLKMSDGTDMNLLLPAGVAEGNVVYLN</sequence>
<dbReference type="AlphaFoldDB" id="A0A2I5TNT0"/>
<reference evidence="2" key="4">
    <citation type="submission" date="2017-11" db="EMBL/GenBank/DDBJ databases">
        <title>Complete genome sequence of Serratia sp. ATCC 39006.</title>
        <authorList>
            <person name="Hampton H.G."/>
            <person name="Jackson S.A."/>
            <person name="Jauregui R."/>
            <person name="Poulter G.T.M."/>
            <person name="Salmond G.P.C."/>
            <person name="Fineran P.C."/>
        </authorList>
    </citation>
    <scope>NUCLEOTIDE SEQUENCE</scope>
    <source>
        <strain evidence="2">ATCC 39006</strain>
    </source>
</reference>
<dbReference type="OrthoDB" id="6454277at2"/>
<protein>
    <submittedName>
        <fullName evidence="2">PilM family protein</fullName>
    </submittedName>
</protein>
<dbReference type="Proteomes" id="UP000017700">
    <property type="component" value="Chromosome"/>
</dbReference>
<evidence type="ECO:0000313" key="3">
    <source>
        <dbReference type="Proteomes" id="UP000017700"/>
    </source>
</evidence>
<gene>
    <name evidence="1" type="ORF">CWC46_20115</name>
    <name evidence="2" type="ORF">Ser39006_020110</name>
</gene>
<name>A0A2I5TNT0_SERS3</name>
<accession>A0A2I5TNT0</accession>
<organism evidence="2 3">
    <name type="scientific">Serratia sp. (strain ATCC 39006)</name>
    <name type="common">Prodigiosinella confusarubida</name>
    <dbReference type="NCBI Taxonomy" id="104623"/>
    <lineage>
        <taxon>Bacteria</taxon>
        <taxon>Pseudomonadati</taxon>
        <taxon>Pseudomonadota</taxon>
        <taxon>Gammaproteobacteria</taxon>
        <taxon>Enterobacterales</taxon>
        <taxon>Pectobacteriaceae</taxon>
        <taxon>Prodigiosinella</taxon>
    </lineage>
</organism>
<dbReference type="InterPro" id="IPR009987">
    <property type="entry name" value="IM_PilM"/>
</dbReference>
<evidence type="ECO:0000313" key="1">
    <source>
        <dbReference type="EMBL" id="AUH01902.1"/>
    </source>
</evidence>
<reference evidence="1 4" key="3">
    <citation type="submission" date="2017-11" db="EMBL/GenBank/DDBJ databases">
        <title>Complete genome sequence of Serratia sp. ATCC 39006 LacA.</title>
        <authorList>
            <person name="Hampton H.G."/>
            <person name="Jackson S.A."/>
            <person name="Jauregui R."/>
            <person name="Poulter G.T.M."/>
            <person name="Salmond G.P.C."/>
            <person name="Fineran P.C."/>
        </authorList>
    </citation>
    <scope>NUCLEOTIDE SEQUENCE [LARGE SCALE GENOMIC DNA]</scope>
    <source>
        <strain evidence="1 4">ATCC 39006</strain>
    </source>
</reference>
<reference evidence="2 3" key="1">
    <citation type="journal article" date="2013" name="Genome Announc.">
        <title>Draft genome sequence of Serratia sp. strain ATCC 39006, a model bacterium for analysis of the biosynthesis and regulation of prodigiosin, a carbapenem, and gas vesicles.</title>
        <authorList>
            <person name="Fineran P.C."/>
            <person name="Iglesias Cans M.C."/>
            <person name="Ramsay J.P."/>
            <person name="Wilf N.M."/>
            <person name="Cossyleon D."/>
            <person name="McNeil M.B."/>
            <person name="Williamson N.R."/>
            <person name="Monson R.E."/>
            <person name="Becher S.A."/>
            <person name="Stanton J.A."/>
            <person name="Brugger K."/>
            <person name="Brown S.D."/>
            <person name="Salmond G.P."/>
        </authorList>
    </citation>
    <scope>NUCLEOTIDE SEQUENCE [LARGE SCALE GENOMIC DNA]</scope>
    <source>
        <strain evidence="2">ATCC 39006</strain>
        <strain evidence="3">ATCC 39006 / SC 11482</strain>
    </source>
</reference>
<dbReference type="Gene3D" id="3.30.450.360">
    <property type="match status" value="1"/>
</dbReference>
<proteinExistence type="predicted"/>
<keyword evidence="3" id="KW-1185">Reference proteome</keyword>
<reference evidence="2" key="2">
    <citation type="submission" date="2013-09" db="EMBL/GenBank/DDBJ databases">
        <authorList>
            <person name="Wang G."/>
            <person name="Yang Y."/>
            <person name="Su Y."/>
        </authorList>
    </citation>
    <scope>NUCLEOTIDE SEQUENCE</scope>
    <source>
        <strain evidence="2">ATCC 39006</strain>
    </source>
</reference>